<gene>
    <name evidence="10" type="ORF">H1R19_14015</name>
</gene>
<dbReference type="SUPFAM" id="SSF161098">
    <property type="entry name" value="MetI-like"/>
    <property type="match status" value="2"/>
</dbReference>
<dbReference type="EMBL" id="CP059491">
    <property type="protein sequence ID" value="QMT00058.1"/>
    <property type="molecule type" value="Genomic_DNA"/>
</dbReference>
<feature type="transmembrane region" description="Helical" evidence="7">
    <location>
        <begin position="31"/>
        <end position="57"/>
    </location>
</feature>
<evidence type="ECO:0000313" key="11">
    <source>
        <dbReference type="Proteomes" id="UP000515663"/>
    </source>
</evidence>
<comment type="similarity">
    <text evidence="7">Belongs to the binding-protein-dependent transport system permease family.</text>
</comment>
<keyword evidence="2 7" id="KW-0813">Transport</keyword>
<dbReference type="GO" id="GO:0005886">
    <property type="term" value="C:plasma membrane"/>
    <property type="evidence" value="ECO:0007669"/>
    <property type="project" value="UniProtKB-SubCell"/>
</dbReference>
<sequence>MVISLETAPSEPEQSVPRSSRRTGRTAGTTVILGMLAFGVYSLTTLDFSLANIVSSIDNAQKVFSLMDPISLPAWSELTYLIGLTLGIVILGTVVAAVVSVPVAWVSASNTTPSTTLRWLGRTIGVLTRAVPDVVLALAFSLAFVLGSPLPGVLAIGIHSIGMISKLFADAIEQIDDGPRLAIRAAGGSRAQEFWSGVFPQVLPSWIATILHRFDINLRGSAILGYAGVGGLGYAMKIAFEQFPQGYGRGLGIAAVIFVLCVVCEIISSTIRRNLLGVEPRGRRLGDRAVRLVSRWRGRGRSARTETPPTIAATVDSMARQPWTARRIRNTAWTIGALALVIASYWLADIDFADINWAYLWPSIQSFWPPSTGSHTFGEFAEALLVTVQVAFAAALLSLVVSLVIGSFAARNIAPNPVVRGTFRVLLVVFRGIPELVLAIFLIMITGLGNQAGVVALAVGGIGLLGKLIADSCEEVSPGPERALTATGAARGQRYLAATWPRALPSLIGNTLYLVDSNIRSATILGIVGGSGIGFYLMSASTLSSMHGQVTTLVVMMVVTVLTVEGVAAWLRRVFR</sequence>
<name>A0A7D7LUE5_9ACTN</name>
<dbReference type="PANTHER" id="PTHR30043:SF1">
    <property type="entry name" value="ABC TRANSPORT SYSTEM PERMEASE PROTEIN P69"/>
    <property type="match status" value="1"/>
</dbReference>
<dbReference type="InterPro" id="IPR000515">
    <property type="entry name" value="MetI-like"/>
</dbReference>
<evidence type="ECO:0000256" key="5">
    <source>
        <dbReference type="ARBA" id="ARBA00022989"/>
    </source>
</evidence>
<feature type="transmembrane region" description="Helical" evidence="7">
    <location>
        <begin position="78"/>
        <end position="105"/>
    </location>
</feature>
<feature type="region of interest" description="Disordered" evidence="8">
    <location>
        <begin position="1"/>
        <end position="23"/>
    </location>
</feature>
<keyword evidence="5 7" id="KW-1133">Transmembrane helix</keyword>
<feature type="transmembrane region" description="Helical" evidence="7">
    <location>
        <begin position="223"/>
        <end position="240"/>
    </location>
</feature>
<evidence type="ECO:0000313" key="10">
    <source>
        <dbReference type="EMBL" id="QMT00058.1"/>
    </source>
</evidence>
<protein>
    <submittedName>
        <fullName evidence="10">ABC transporter permease subunit</fullName>
    </submittedName>
</protein>
<feature type="transmembrane region" description="Helical" evidence="7">
    <location>
        <begin position="330"/>
        <end position="348"/>
    </location>
</feature>
<dbReference type="InterPro" id="IPR035906">
    <property type="entry name" value="MetI-like_sf"/>
</dbReference>
<feature type="domain" description="ABC transmembrane type-1" evidence="9">
    <location>
        <begin position="384"/>
        <end position="568"/>
    </location>
</feature>
<dbReference type="PROSITE" id="PS50928">
    <property type="entry name" value="ABC_TM1"/>
    <property type="match status" value="2"/>
</dbReference>
<feature type="transmembrane region" description="Helical" evidence="7">
    <location>
        <begin position="519"/>
        <end position="538"/>
    </location>
</feature>
<keyword evidence="3" id="KW-1003">Cell membrane</keyword>
<dbReference type="PANTHER" id="PTHR30043">
    <property type="entry name" value="PHOSPHONATES TRANSPORT SYSTEM PERMEASE PROTEIN"/>
    <property type="match status" value="1"/>
</dbReference>
<proteinExistence type="inferred from homology"/>
<feature type="transmembrane region" description="Helical" evidence="7">
    <location>
        <begin position="550"/>
        <end position="571"/>
    </location>
</feature>
<reference evidence="11" key="1">
    <citation type="submission" date="2020-07" db="EMBL/GenBank/DDBJ databases">
        <title>novel species isolated from the respiratory tract of Marmot.</title>
        <authorList>
            <person name="Zhang G."/>
        </authorList>
    </citation>
    <scope>NUCLEOTIDE SEQUENCE [LARGE SCALE GENOMIC DNA]</scope>
    <source>
        <strain evidence="11">686</strain>
    </source>
</reference>
<evidence type="ECO:0000256" key="3">
    <source>
        <dbReference type="ARBA" id="ARBA00022475"/>
    </source>
</evidence>
<evidence type="ECO:0000256" key="1">
    <source>
        <dbReference type="ARBA" id="ARBA00004651"/>
    </source>
</evidence>
<dbReference type="Gene3D" id="1.10.3720.10">
    <property type="entry name" value="MetI-like"/>
    <property type="match status" value="2"/>
</dbReference>
<dbReference type="KEGG" id="gji:H1R19_14015"/>
<feature type="transmembrane region" description="Helical" evidence="7">
    <location>
        <begin position="422"/>
        <end position="445"/>
    </location>
</feature>
<feature type="transmembrane region" description="Helical" evidence="7">
    <location>
        <begin position="383"/>
        <end position="410"/>
    </location>
</feature>
<accession>A0A7D7LUE5</accession>
<feature type="transmembrane region" description="Helical" evidence="7">
    <location>
        <begin position="246"/>
        <end position="267"/>
    </location>
</feature>
<feature type="transmembrane region" description="Helical" evidence="7">
    <location>
        <begin position="451"/>
        <end position="470"/>
    </location>
</feature>
<comment type="subcellular location">
    <subcellularLocation>
        <location evidence="1 7">Cell membrane</location>
        <topology evidence="1 7">Multi-pass membrane protein</topology>
    </subcellularLocation>
</comment>
<feature type="domain" description="ABC transmembrane type-1" evidence="9">
    <location>
        <begin position="82"/>
        <end position="268"/>
    </location>
</feature>
<keyword evidence="6 7" id="KW-0472">Membrane</keyword>
<evidence type="ECO:0000256" key="2">
    <source>
        <dbReference type="ARBA" id="ARBA00022448"/>
    </source>
</evidence>
<keyword evidence="11" id="KW-1185">Reference proteome</keyword>
<evidence type="ECO:0000256" key="8">
    <source>
        <dbReference type="SAM" id="MobiDB-lite"/>
    </source>
</evidence>
<evidence type="ECO:0000259" key="9">
    <source>
        <dbReference type="PROSITE" id="PS50928"/>
    </source>
</evidence>
<keyword evidence="4 7" id="KW-0812">Transmembrane</keyword>
<dbReference type="RefSeq" id="WP_188327932.1">
    <property type="nucleotide sequence ID" value="NZ_CP059491.1"/>
</dbReference>
<feature type="transmembrane region" description="Helical" evidence="7">
    <location>
        <begin position="134"/>
        <end position="158"/>
    </location>
</feature>
<dbReference type="AlphaFoldDB" id="A0A7D7LUE5"/>
<evidence type="ECO:0000256" key="4">
    <source>
        <dbReference type="ARBA" id="ARBA00022692"/>
    </source>
</evidence>
<dbReference type="GO" id="GO:0055085">
    <property type="term" value="P:transmembrane transport"/>
    <property type="evidence" value="ECO:0007669"/>
    <property type="project" value="InterPro"/>
</dbReference>
<evidence type="ECO:0000256" key="7">
    <source>
        <dbReference type="RuleBase" id="RU363032"/>
    </source>
</evidence>
<dbReference type="Pfam" id="PF00528">
    <property type="entry name" value="BPD_transp_1"/>
    <property type="match status" value="2"/>
</dbReference>
<dbReference type="CDD" id="cd06261">
    <property type="entry name" value="TM_PBP2"/>
    <property type="match status" value="1"/>
</dbReference>
<dbReference type="Proteomes" id="UP000515663">
    <property type="component" value="Chromosome"/>
</dbReference>
<evidence type="ECO:0000256" key="6">
    <source>
        <dbReference type="ARBA" id="ARBA00023136"/>
    </source>
</evidence>
<organism evidence="10 11">
    <name type="scientific">Gordonia jinghuaiqii</name>
    <dbReference type="NCBI Taxonomy" id="2758710"/>
    <lineage>
        <taxon>Bacteria</taxon>
        <taxon>Bacillati</taxon>
        <taxon>Actinomycetota</taxon>
        <taxon>Actinomycetes</taxon>
        <taxon>Mycobacteriales</taxon>
        <taxon>Gordoniaceae</taxon>
        <taxon>Gordonia</taxon>
    </lineage>
</organism>